<evidence type="ECO:0000313" key="1">
    <source>
        <dbReference type="EMBL" id="RZD16041.1"/>
    </source>
</evidence>
<protein>
    <recommendedName>
        <fullName evidence="3">Periplasmic heavy metal sensor</fullName>
    </recommendedName>
</protein>
<dbReference type="Gene3D" id="1.20.120.1490">
    <property type="match status" value="1"/>
</dbReference>
<dbReference type="AlphaFoldDB" id="A0A519BFJ9"/>
<proteinExistence type="predicted"/>
<comment type="caution">
    <text evidence="1">The sequence shown here is derived from an EMBL/GenBank/DDBJ whole genome shotgun (WGS) entry which is preliminary data.</text>
</comment>
<evidence type="ECO:0000313" key="2">
    <source>
        <dbReference type="Proteomes" id="UP000316562"/>
    </source>
</evidence>
<sequence>MKKSKFFLLFIFLSAFIFTVAYFAVNASAFQGMRKHNFMGHKFMRRDNMNMRMRIGVFNVFMLKKQLHLNKNQVRQIILFKRQEFKSFRSNMGNFKNPLLSAIKSGTFNKSVFISNITDKVKNMVEIKANFFQKFFNVLTPQQRKKFVQMMKKRIGNKIKHLEFMKQMLNKKIKIMKENLSE</sequence>
<evidence type="ECO:0008006" key="3">
    <source>
        <dbReference type="Google" id="ProtNLM"/>
    </source>
</evidence>
<gene>
    <name evidence="1" type="ORF">EVJ46_07565</name>
</gene>
<dbReference type="EMBL" id="SGBC01000003">
    <property type="protein sequence ID" value="RZD16041.1"/>
    <property type="molecule type" value="Genomic_DNA"/>
</dbReference>
<organism evidence="1 2">
    <name type="scientific">Acididesulfobacter guangdongensis</name>
    <dbReference type="NCBI Taxonomy" id="2597225"/>
    <lineage>
        <taxon>Bacteria</taxon>
        <taxon>Deltaproteobacteria</taxon>
        <taxon>Candidatus Acidulodesulfobacterales</taxon>
        <taxon>Candidatus Acididesulfobacter</taxon>
    </lineage>
</organism>
<reference evidence="1 2" key="1">
    <citation type="journal article" date="2019" name="ISME J.">
        <title>Insights into ecological role of a new deltaproteobacterial order Candidatus Acidulodesulfobacterales by metagenomics and metatranscriptomics.</title>
        <authorList>
            <person name="Tan S."/>
            <person name="Liu J."/>
            <person name="Fang Y."/>
            <person name="Hedlund B.P."/>
            <person name="Lian Z.H."/>
            <person name="Huang L.Y."/>
            <person name="Li J.T."/>
            <person name="Huang L.N."/>
            <person name="Li W.J."/>
            <person name="Jiang H.C."/>
            <person name="Dong H.L."/>
            <person name="Shu W.S."/>
        </authorList>
    </citation>
    <scope>NUCLEOTIDE SEQUENCE [LARGE SCALE GENOMIC DNA]</scope>
    <source>
        <strain evidence="1">AP2</strain>
    </source>
</reference>
<name>A0A519BFJ9_ACIG2</name>
<accession>A0A519BFJ9</accession>
<dbReference type="Proteomes" id="UP000316562">
    <property type="component" value="Unassembled WGS sequence"/>
</dbReference>